<dbReference type="Proteomes" id="UP001628124">
    <property type="component" value="Unassembled WGS sequence"/>
</dbReference>
<dbReference type="EMBL" id="BAABMM010000027">
    <property type="protein sequence ID" value="GAA5252375.1"/>
    <property type="molecule type" value="Genomic_DNA"/>
</dbReference>
<name>A0ABP9TX23_9RICK</name>
<feature type="region of interest" description="Disordered" evidence="1">
    <location>
        <begin position="32"/>
        <end position="53"/>
    </location>
</feature>
<organism evidence="2 3">
    <name type="scientific">Candidatus Rickettsia kedanie</name>
    <dbReference type="NCBI Taxonomy" id="3115352"/>
    <lineage>
        <taxon>Bacteria</taxon>
        <taxon>Pseudomonadati</taxon>
        <taxon>Pseudomonadota</taxon>
        <taxon>Alphaproteobacteria</taxon>
        <taxon>Rickettsiales</taxon>
        <taxon>Rickettsiaceae</taxon>
        <taxon>Rickettsieae</taxon>
        <taxon>Rickettsia</taxon>
        <taxon>spotted fever group</taxon>
    </lineage>
</organism>
<protein>
    <submittedName>
        <fullName evidence="2">Uncharacterized protein</fullName>
    </submittedName>
</protein>
<proteinExistence type="predicted"/>
<gene>
    <name evidence="2" type="ORF">KNCP2_06630</name>
</gene>
<reference evidence="2 3" key="1">
    <citation type="journal article" date="2024" name="Microbiol. Immunol.">
        <title>Discovery of a novel spotted fever group Rickettsia, 'Candidatus Rickettsia kedanie,' in unfed larval chigger mites, Leptotrombidium scutellare.</title>
        <authorList>
            <person name="Ogawa M."/>
            <person name="Matsutani M."/>
            <person name="Katayama T."/>
            <person name="Takada N."/>
            <person name="Noda S."/>
            <person name="Takahashi M."/>
            <person name="Kageyama D."/>
            <person name="Hanaoka N."/>
            <person name="Ebihara H."/>
        </authorList>
    </citation>
    <scope>NUCLEOTIDE SEQUENCE [LARGE SCALE GENOMIC DNA]</scope>
    <source>
        <strain evidence="2 3">KNCP2-13</strain>
    </source>
</reference>
<sequence>MKDKEQNSIKASNEVYHENFVNNSSSVGLLGNSEKTGYNSDDSGIESDFDPNDNWIEYF</sequence>
<comment type="caution">
    <text evidence="2">The sequence shown here is derived from an EMBL/GenBank/DDBJ whole genome shotgun (WGS) entry which is preliminary data.</text>
</comment>
<accession>A0ABP9TX23</accession>
<evidence type="ECO:0000313" key="2">
    <source>
        <dbReference type="EMBL" id="GAA5252375.1"/>
    </source>
</evidence>
<evidence type="ECO:0000256" key="1">
    <source>
        <dbReference type="SAM" id="MobiDB-lite"/>
    </source>
</evidence>
<evidence type="ECO:0000313" key="3">
    <source>
        <dbReference type="Proteomes" id="UP001628124"/>
    </source>
</evidence>
<keyword evidence="3" id="KW-1185">Reference proteome</keyword>